<feature type="non-terminal residue" evidence="1">
    <location>
        <position position="32"/>
    </location>
</feature>
<name>A0A8J2NGG1_9HEXA</name>
<evidence type="ECO:0000313" key="2">
    <source>
        <dbReference type="Proteomes" id="UP000708208"/>
    </source>
</evidence>
<evidence type="ECO:0000313" key="1">
    <source>
        <dbReference type="EMBL" id="CAG7655843.1"/>
    </source>
</evidence>
<keyword evidence="2" id="KW-1185">Reference proteome</keyword>
<reference evidence="1" key="1">
    <citation type="submission" date="2021-06" db="EMBL/GenBank/DDBJ databases">
        <authorList>
            <person name="Hodson N. C."/>
            <person name="Mongue J. A."/>
            <person name="Jaron S. K."/>
        </authorList>
    </citation>
    <scope>NUCLEOTIDE SEQUENCE</scope>
</reference>
<proteinExistence type="predicted"/>
<accession>A0A8J2NGG1</accession>
<comment type="caution">
    <text evidence="1">The sequence shown here is derived from an EMBL/GenBank/DDBJ whole genome shotgun (WGS) entry which is preliminary data.</text>
</comment>
<protein>
    <submittedName>
        <fullName evidence="1">Uncharacterized protein</fullName>
    </submittedName>
</protein>
<dbReference type="EMBL" id="CAJVCH010005022">
    <property type="protein sequence ID" value="CAG7655843.1"/>
    <property type="molecule type" value="Genomic_DNA"/>
</dbReference>
<dbReference type="Proteomes" id="UP000708208">
    <property type="component" value="Unassembled WGS sequence"/>
</dbReference>
<dbReference type="AlphaFoldDB" id="A0A8J2NGG1"/>
<organism evidence="1 2">
    <name type="scientific">Allacma fusca</name>
    <dbReference type="NCBI Taxonomy" id="39272"/>
    <lineage>
        <taxon>Eukaryota</taxon>
        <taxon>Metazoa</taxon>
        <taxon>Ecdysozoa</taxon>
        <taxon>Arthropoda</taxon>
        <taxon>Hexapoda</taxon>
        <taxon>Collembola</taxon>
        <taxon>Symphypleona</taxon>
        <taxon>Sminthuridae</taxon>
        <taxon>Allacma</taxon>
    </lineage>
</organism>
<feature type="non-terminal residue" evidence="1">
    <location>
        <position position="1"/>
    </location>
</feature>
<sequence>VYWEKYGEGPQVVLCMAGTLGDVSSCFHPVWE</sequence>
<gene>
    <name evidence="1" type="ORF">AFUS01_LOCUS937</name>
</gene>